<proteinExistence type="predicted"/>
<dbReference type="Proteomes" id="UP001595765">
    <property type="component" value="Unassembled WGS sequence"/>
</dbReference>
<evidence type="ECO:0000256" key="5">
    <source>
        <dbReference type="SAM" id="MobiDB-lite"/>
    </source>
</evidence>
<evidence type="ECO:0000256" key="1">
    <source>
        <dbReference type="ARBA" id="ARBA00023015"/>
    </source>
</evidence>
<dbReference type="InterPro" id="IPR009057">
    <property type="entry name" value="Homeodomain-like_sf"/>
</dbReference>
<dbReference type="RefSeq" id="WP_386430403.1">
    <property type="nucleotide sequence ID" value="NZ_JBHSBB010000012.1"/>
</dbReference>
<dbReference type="EMBL" id="JBHSBB010000012">
    <property type="protein sequence ID" value="MFC4033309.1"/>
    <property type="molecule type" value="Genomic_DNA"/>
</dbReference>
<dbReference type="PROSITE" id="PS01081">
    <property type="entry name" value="HTH_TETR_1"/>
    <property type="match status" value="1"/>
</dbReference>
<name>A0ABV8HR27_9ACTN</name>
<protein>
    <submittedName>
        <fullName evidence="7">TetR/AcrR family transcriptional regulator</fullName>
    </submittedName>
</protein>
<dbReference type="InterPro" id="IPR050109">
    <property type="entry name" value="HTH-type_TetR-like_transc_reg"/>
</dbReference>
<dbReference type="InterPro" id="IPR011075">
    <property type="entry name" value="TetR_C"/>
</dbReference>
<dbReference type="Pfam" id="PF00440">
    <property type="entry name" value="TetR_N"/>
    <property type="match status" value="1"/>
</dbReference>
<dbReference type="Gene3D" id="1.10.357.10">
    <property type="entry name" value="Tetracycline Repressor, domain 2"/>
    <property type="match status" value="1"/>
</dbReference>
<keyword evidence="1" id="KW-0805">Transcription regulation</keyword>
<feature type="compositionally biased region" description="Basic and acidic residues" evidence="5">
    <location>
        <begin position="17"/>
        <end position="32"/>
    </location>
</feature>
<evidence type="ECO:0000313" key="8">
    <source>
        <dbReference type="Proteomes" id="UP001595765"/>
    </source>
</evidence>
<dbReference type="PROSITE" id="PS50977">
    <property type="entry name" value="HTH_TETR_2"/>
    <property type="match status" value="1"/>
</dbReference>
<dbReference type="PANTHER" id="PTHR30055:SF149">
    <property type="entry name" value="TETR-FAMILY TRANSCRIPTIONAL REGULATOR"/>
    <property type="match status" value="1"/>
</dbReference>
<comment type="caution">
    <text evidence="7">The sequence shown here is derived from an EMBL/GenBank/DDBJ whole genome shotgun (WGS) entry which is preliminary data.</text>
</comment>
<accession>A0ABV8HR27</accession>
<dbReference type="InterPro" id="IPR023772">
    <property type="entry name" value="DNA-bd_HTH_TetR-type_CS"/>
</dbReference>
<dbReference type="PANTHER" id="PTHR30055">
    <property type="entry name" value="HTH-TYPE TRANSCRIPTIONAL REGULATOR RUTR"/>
    <property type="match status" value="1"/>
</dbReference>
<keyword evidence="8" id="KW-1185">Reference proteome</keyword>
<dbReference type="SUPFAM" id="SSF46689">
    <property type="entry name" value="Homeodomain-like"/>
    <property type="match status" value="1"/>
</dbReference>
<keyword evidence="2 4" id="KW-0238">DNA-binding</keyword>
<feature type="region of interest" description="Disordered" evidence="5">
    <location>
        <begin position="1"/>
        <end position="32"/>
    </location>
</feature>
<gene>
    <name evidence="7" type="ORF">ACFO3J_17695</name>
</gene>
<feature type="DNA-binding region" description="H-T-H motif" evidence="4">
    <location>
        <begin position="53"/>
        <end position="72"/>
    </location>
</feature>
<feature type="compositionally biased region" description="Low complexity" evidence="5">
    <location>
        <begin position="1"/>
        <end position="16"/>
    </location>
</feature>
<dbReference type="SUPFAM" id="SSF48498">
    <property type="entry name" value="Tetracyclin repressor-like, C-terminal domain"/>
    <property type="match status" value="1"/>
</dbReference>
<dbReference type="Gene3D" id="1.10.10.60">
    <property type="entry name" value="Homeodomain-like"/>
    <property type="match status" value="1"/>
</dbReference>
<evidence type="ECO:0000313" key="7">
    <source>
        <dbReference type="EMBL" id="MFC4033309.1"/>
    </source>
</evidence>
<dbReference type="InterPro" id="IPR036271">
    <property type="entry name" value="Tet_transcr_reg_TetR-rel_C_sf"/>
</dbReference>
<sequence>MPVSRSLPPSPAARSDPASERSRGGRSRDTSRDDVLRRAALDLVMEIGYDRMTMDAVAARAGAGKATVYRRWSNKAELVGDALAQQHIDGEVPDTGSLRGDLAALGGYLFSGQDPVDKARLITGMASALLVDTELRRAFETLTPPTERAVATVVDRAVARGEIAAPADPALLAAILPALGLHRLIFTGGGPDPDYAAAVIENVLLPALLASAVSASPPPESSAP</sequence>
<feature type="domain" description="HTH tetR-type" evidence="6">
    <location>
        <begin position="30"/>
        <end position="90"/>
    </location>
</feature>
<evidence type="ECO:0000259" key="6">
    <source>
        <dbReference type="PROSITE" id="PS50977"/>
    </source>
</evidence>
<evidence type="ECO:0000256" key="3">
    <source>
        <dbReference type="ARBA" id="ARBA00023163"/>
    </source>
</evidence>
<evidence type="ECO:0000256" key="4">
    <source>
        <dbReference type="PROSITE-ProRule" id="PRU00335"/>
    </source>
</evidence>
<dbReference type="Pfam" id="PF16859">
    <property type="entry name" value="TetR_C_11"/>
    <property type="match status" value="1"/>
</dbReference>
<organism evidence="7 8">
    <name type="scientific">Streptomyces polygonati</name>
    <dbReference type="NCBI Taxonomy" id="1617087"/>
    <lineage>
        <taxon>Bacteria</taxon>
        <taxon>Bacillati</taxon>
        <taxon>Actinomycetota</taxon>
        <taxon>Actinomycetes</taxon>
        <taxon>Kitasatosporales</taxon>
        <taxon>Streptomycetaceae</taxon>
        <taxon>Streptomyces</taxon>
    </lineage>
</organism>
<evidence type="ECO:0000256" key="2">
    <source>
        <dbReference type="ARBA" id="ARBA00023125"/>
    </source>
</evidence>
<dbReference type="InterPro" id="IPR001647">
    <property type="entry name" value="HTH_TetR"/>
</dbReference>
<reference evidence="8" key="1">
    <citation type="journal article" date="2019" name="Int. J. Syst. Evol. Microbiol.">
        <title>The Global Catalogue of Microorganisms (GCM) 10K type strain sequencing project: providing services to taxonomists for standard genome sequencing and annotation.</title>
        <authorList>
            <consortium name="The Broad Institute Genomics Platform"/>
            <consortium name="The Broad Institute Genome Sequencing Center for Infectious Disease"/>
            <person name="Wu L."/>
            <person name="Ma J."/>
        </authorList>
    </citation>
    <scope>NUCLEOTIDE SEQUENCE [LARGE SCALE GENOMIC DNA]</scope>
    <source>
        <strain evidence="8">CGMCC 4.7237</strain>
    </source>
</reference>
<dbReference type="PRINTS" id="PR00455">
    <property type="entry name" value="HTHTETR"/>
</dbReference>
<keyword evidence="3" id="KW-0804">Transcription</keyword>